<dbReference type="GO" id="GO:0004399">
    <property type="term" value="F:histidinol dehydrogenase activity"/>
    <property type="evidence" value="ECO:0007669"/>
    <property type="project" value="UniProtKB-ARBA"/>
</dbReference>
<dbReference type="Gene3D" id="1.20.5.1300">
    <property type="match status" value="1"/>
</dbReference>
<keyword evidence="5" id="KW-0560">Oxidoreductase</keyword>
<dbReference type="AlphaFoldDB" id="A0AA35XDD7"/>
<evidence type="ECO:0000256" key="2">
    <source>
        <dbReference type="ARBA" id="ARBA00010178"/>
    </source>
</evidence>
<feature type="compositionally biased region" description="Low complexity" evidence="7">
    <location>
        <begin position="446"/>
        <end position="466"/>
    </location>
</feature>
<organism evidence="8 9">
    <name type="scientific">Geodia barretti</name>
    <name type="common">Barrett's horny sponge</name>
    <dbReference type="NCBI Taxonomy" id="519541"/>
    <lineage>
        <taxon>Eukaryota</taxon>
        <taxon>Metazoa</taxon>
        <taxon>Porifera</taxon>
        <taxon>Demospongiae</taxon>
        <taxon>Heteroscleromorpha</taxon>
        <taxon>Tetractinellida</taxon>
        <taxon>Astrophorina</taxon>
        <taxon>Geodiidae</taxon>
        <taxon>Geodia</taxon>
    </lineage>
</organism>
<dbReference type="GO" id="GO:0000105">
    <property type="term" value="P:L-histidine biosynthetic process"/>
    <property type="evidence" value="ECO:0007669"/>
    <property type="project" value="TreeGrafter"/>
</dbReference>
<evidence type="ECO:0000256" key="7">
    <source>
        <dbReference type="SAM" id="MobiDB-lite"/>
    </source>
</evidence>
<evidence type="ECO:0000256" key="3">
    <source>
        <dbReference type="ARBA" id="ARBA00022723"/>
    </source>
</evidence>
<proteinExistence type="inferred from homology"/>
<dbReference type="EMBL" id="CASHTH010003626">
    <property type="protein sequence ID" value="CAI8047320.1"/>
    <property type="molecule type" value="Genomic_DNA"/>
</dbReference>
<protein>
    <submittedName>
        <fullName evidence="8">Histidinol dehydrogenase</fullName>
    </submittedName>
</protein>
<evidence type="ECO:0000313" key="8">
    <source>
        <dbReference type="EMBL" id="CAI8047320.1"/>
    </source>
</evidence>
<keyword evidence="3" id="KW-0479">Metal-binding</keyword>
<dbReference type="CDD" id="cd06572">
    <property type="entry name" value="Histidinol_dh"/>
    <property type="match status" value="1"/>
</dbReference>
<dbReference type="SUPFAM" id="SSF53850">
    <property type="entry name" value="Periplasmic binding protein-like II"/>
    <property type="match status" value="1"/>
</dbReference>
<evidence type="ECO:0000256" key="4">
    <source>
        <dbReference type="ARBA" id="ARBA00022833"/>
    </source>
</evidence>
<reference evidence="8" key="1">
    <citation type="submission" date="2023-03" db="EMBL/GenBank/DDBJ databases">
        <authorList>
            <person name="Steffen K."/>
            <person name="Cardenas P."/>
        </authorList>
    </citation>
    <scope>NUCLEOTIDE SEQUENCE</scope>
</reference>
<dbReference type="Proteomes" id="UP001174909">
    <property type="component" value="Unassembled WGS sequence"/>
</dbReference>
<feature type="region of interest" description="Disordered" evidence="7">
    <location>
        <begin position="446"/>
        <end position="475"/>
    </location>
</feature>
<evidence type="ECO:0000313" key="9">
    <source>
        <dbReference type="Proteomes" id="UP001174909"/>
    </source>
</evidence>
<dbReference type="PRINTS" id="PR00083">
    <property type="entry name" value="HOLDHDRGNASE"/>
</dbReference>
<dbReference type="SUPFAM" id="SSF53720">
    <property type="entry name" value="ALDH-like"/>
    <property type="match status" value="1"/>
</dbReference>
<gene>
    <name evidence="8" type="ORF">GBAR_LOCUS26142</name>
</gene>
<dbReference type="PANTHER" id="PTHR21256:SF2">
    <property type="entry name" value="HISTIDINE BIOSYNTHESIS TRIFUNCTIONAL PROTEIN"/>
    <property type="match status" value="1"/>
</dbReference>
<evidence type="ECO:0000256" key="6">
    <source>
        <dbReference type="RuleBase" id="RU004175"/>
    </source>
</evidence>
<dbReference type="PANTHER" id="PTHR21256">
    <property type="entry name" value="HISTIDINOL DEHYDROGENASE HDH"/>
    <property type="match status" value="1"/>
</dbReference>
<feature type="compositionally biased region" description="Basic and acidic residues" evidence="7">
    <location>
        <begin position="47"/>
        <end position="58"/>
    </location>
</feature>
<dbReference type="FunFam" id="3.40.50.1980:FF:000026">
    <property type="entry name" value="Histidinol dehydrogenase"/>
    <property type="match status" value="1"/>
</dbReference>
<evidence type="ECO:0000256" key="1">
    <source>
        <dbReference type="ARBA" id="ARBA00001947"/>
    </source>
</evidence>
<keyword evidence="9" id="KW-1185">Reference proteome</keyword>
<dbReference type="GO" id="GO:0005829">
    <property type="term" value="C:cytosol"/>
    <property type="evidence" value="ECO:0007669"/>
    <property type="project" value="TreeGrafter"/>
</dbReference>
<sequence>MELAPGLGLCRRIVDLVGTGATLRANGLGRGRAYRRHLRPARGQPHRAQDPGRRAPGLDRALRRGSEWHASWIARAPASTPPSTPCLRIAGAWRRTSTERLRRSSIQYAKAAMQRCWTTRRASTASRSTPEQIRISAADIAAHAAAAPNSVRDALVQAAERIEAFHRRLMPADLDYRDDVGVRLGARWRPLDAVGLYVPGGTAAYPSTVLMNAIPARVAGVQRVAMVVPTPDGALDPAVMAASEIAGVTEIYRVGGAQAVAALAHGTETIAPVDKIVGPGNAYVAAAKRLVFGTVGIDMIAGPSEILVVADGANEPAWIGADLLSQAEHDEDAQAILITNDSAFATQVTDAVAGHLARLPRATIAAASWRRHGAVIVVRSLDEAPALINRLAPEHLELAVDEPLPLAEAVTSAGAIFLGRHTPEAIGDYVAGPNHVLPTARSARFSSGSRRWISSSARPSSAATPRASRKSARRP</sequence>
<comment type="cofactor">
    <cofactor evidence="1">
        <name>Zn(2+)</name>
        <dbReference type="ChEBI" id="CHEBI:29105"/>
    </cofactor>
</comment>
<dbReference type="GO" id="GO:0051287">
    <property type="term" value="F:NAD binding"/>
    <property type="evidence" value="ECO:0007669"/>
    <property type="project" value="InterPro"/>
</dbReference>
<dbReference type="Gene3D" id="3.40.50.1980">
    <property type="entry name" value="Nitrogenase molybdenum iron protein domain"/>
    <property type="match status" value="2"/>
</dbReference>
<accession>A0AA35XDD7</accession>
<feature type="region of interest" description="Disordered" evidence="7">
    <location>
        <begin position="38"/>
        <end position="58"/>
    </location>
</feature>
<dbReference type="Pfam" id="PF00815">
    <property type="entry name" value="Histidinol_dh"/>
    <property type="match status" value="1"/>
</dbReference>
<dbReference type="GO" id="GO:0046872">
    <property type="term" value="F:metal ion binding"/>
    <property type="evidence" value="ECO:0007669"/>
    <property type="project" value="UniProtKB-KW"/>
</dbReference>
<keyword evidence="4" id="KW-0862">Zinc</keyword>
<comment type="caution">
    <text evidence="8">The sequence shown here is derived from an EMBL/GenBank/DDBJ whole genome shotgun (WGS) entry which is preliminary data.</text>
</comment>
<dbReference type="FunFam" id="3.40.50.1980:FF:000001">
    <property type="entry name" value="Histidinol dehydrogenase"/>
    <property type="match status" value="1"/>
</dbReference>
<dbReference type="InterPro" id="IPR016161">
    <property type="entry name" value="Ald_DH/histidinol_DH"/>
</dbReference>
<dbReference type="InterPro" id="IPR012131">
    <property type="entry name" value="Hstdl_DH"/>
</dbReference>
<name>A0AA35XDD7_GEOBA</name>
<evidence type="ECO:0000256" key="5">
    <source>
        <dbReference type="ARBA" id="ARBA00023002"/>
    </source>
</evidence>
<dbReference type="NCBIfam" id="TIGR00069">
    <property type="entry name" value="hisD"/>
    <property type="match status" value="1"/>
</dbReference>
<dbReference type="Gene3D" id="3.40.190.10">
    <property type="entry name" value="Periplasmic binding protein-like II"/>
    <property type="match status" value="1"/>
</dbReference>
<comment type="similarity">
    <text evidence="2 6">Belongs to the histidinol dehydrogenase family.</text>
</comment>